<dbReference type="GO" id="GO:0044877">
    <property type="term" value="F:protein-containing complex binding"/>
    <property type="evidence" value="ECO:0007669"/>
    <property type="project" value="TreeGrafter"/>
</dbReference>
<evidence type="ECO:0000313" key="3">
    <source>
        <dbReference type="EMBL" id="KAK0630718.1"/>
    </source>
</evidence>
<organism evidence="3 4">
    <name type="scientific">Bombardia bombarda</name>
    <dbReference type="NCBI Taxonomy" id="252184"/>
    <lineage>
        <taxon>Eukaryota</taxon>
        <taxon>Fungi</taxon>
        <taxon>Dikarya</taxon>
        <taxon>Ascomycota</taxon>
        <taxon>Pezizomycotina</taxon>
        <taxon>Sordariomycetes</taxon>
        <taxon>Sordariomycetidae</taxon>
        <taxon>Sordariales</taxon>
        <taxon>Lasiosphaeriaceae</taxon>
        <taxon>Bombardia</taxon>
    </lineage>
</organism>
<dbReference type="AlphaFoldDB" id="A0AA39XB74"/>
<dbReference type="InterPro" id="IPR051207">
    <property type="entry name" value="ComplexI_NDUFA9_subunit"/>
</dbReference>
<dbReference type="PANTHER" id="PTHR12126:SF16">
    <property type="entry name" value="MIOREX COMPLEX COMPONENT 2"/>
    <property type="match status" value="1"/>
</dbReference>
<dbReference type="EMBL" id="JAULSR010000002">
    <property type="protein sequence ID" value="KAK0630718.1"/>
    <property type="molecule type" value="Genomic_DNA"/>
</dbReference>
<evidence type="ECO:0000313" key="4">
    <source>
        <dbReference type="Proteomes" id="UP001174934"/>
    </source>
</evidence>
<feature type="domain" description="NAD-dependent epimerase/dehydratase" evidence="2">
    <location>
        <begin position="11"/>
        <end position="87"/>
    </location>
</feature>
<protein>
    <recommendedName>
        <fullName evidence="2">NAD-dependent epimerase/dehydratase domain-containing protein</fullName>
    </recommendedName>
</protein>
<dbReference type="PANTHER" id="PTHR12126">
    <property type="entry name" value="NADH-UBIQUINONE OXIDOREDUCTASE 39 KDA SUBUNIT-RELATED"/>
    <property type="match status" value="1"/>
</dbReference>
<keyword evidence="4" id="KW-1185">Reference proteome</keyword>
<dbReference type="GO" id="GO:0005739">
    <property type="term" value="C:mitochondrion"/>
    <property type="evidence" value="ECO:0007669"/>
    <property type="project" value="TreeGrafter"/>
</dbReference>
<feature type="region of interest" description="Disordered" evidence="1">
    <location>
        <begin position="118"/>
        <end position="143"/>
    </location>
</feature>
<dbReference type="Proteomes" id="UP001174934">
    <property type="component" value="Unassembled WGS sequence"/>
</dbReference>
<dbReference type="SUPFAM" id="SSF51735">
    <property type="entry name" value="NAD(P)-binding Rossmann-fold domains"/>
    <property type="match status" value="1"/>
</dbReference>
<gene>
    <name evidence="3" type="ORF">B0T17DRAFT_490125</name>
</gene>
<accession>A0AA39XB74</accession>
<dbReference type="Pfam" id="PF01370">
    <property type="entry name" value="Epimerase"/>
    <property type="match status" value="1"/>
</dbReference>
<proteinExistence type="predicted"/>
<reference evidence="3" key="1">
    <citation type="submission" date="2023-06" db="EMBL/GenBank/DDBJ databases">
        <title>Genome-scale phylogeny and comparative genomics of the fungal order Sordariales.</title>
        <authorList>
            <consortium name="Lawrence Berkeley National Laboratory"/>
            <person name="Hensen N."/>
            <person name="Bonometti L."/>
            <person name="Westerberg I."/>
            <person name="Brannstrom I.O."/>
            <person name="Guillou S."/>
            <person name="Cros-Aarteil S."/>
            <person name="Calhoun S."/>
            <person name="Haridas S."/>
            <person name="Kuo A."/>
            <person name="Mondo S."/>
            <person name="Pangilinan J."/>
            <person name="Riley R."/>
            <person name="LaButti K."/>
            <person name="Andreopoulos B."/>
            <person name="Lipzen A."/>
            <person name="Chen C."/>
            <person name="Yanf M."/>
            <person name="Daum C."/>
            <person name="Ng V."/>
            <person name="Clum A."/>
            <person name="Steindorff A."/>
            <person name="Ohm R."/>
            <person name="Martin F."/>
            <person name="Silar P."/>
            <person name="Natvig D."/>
            <person name="Lalanne C."/>
            <person name="Gautier V."/>
            <person name="Ament-velasquez S.L."/>
            <person name="Kruys A."/>
            <person name="Hutchinson M.I."/>
            <person name="Powell A.J."/>
            <person name="Barry K."/>
            <person name="Miller A.N."/>
            <person name="Grigoriev I.V."/>
            <person name="Debuchy R."/>
            <person name="Gladieux P."/>
            <person name="Thoren M.H."/>
            <person name="Johannesson H."/>
        </authorList>
    </citation>
    <scope>NUCLEOTIDE SEQUENCE</scope>
    <source>
        <strain evidence="3">SMH3391-2</strain>
    </source>
</reference>
<name>A0AA39XB74_9PEZI</name>
<dbReference type="InterPro" id="IPR036291">
    <property type="entry name" value="NAD(P)-bd_dom_sf"/>
</dbReference>
<sequence length="301" mass="32483">MSASTAAKKLVVCGGSGFLGSRICKAAVRRGWDVTSISRSGEPQWKTVTSSPTPPPWAHKVFWERADIFRPAEYVALLKGADYVVHTMGILLEADYKDVISGRESPIAGLKRAFSPAARSANPLERRGPNSTTPEFKPPTSGRQLTYEMMNRDSAILLAKEAAREHVAAFGYISAAAGAPVLPGRYITTKREAEHVIVAEFPEMRGVFFRPPFMYDSSRPFTLPIAAAATALDTVIGPFKGKLGGLDTLLGAAALRPLKVDLVAEAVVEGLADEHVKGVVEDVRDFNELESRSLAKAPNFS</sequence>
<evidence type="ECO:0000256" key="1">
    <source>
        <dbReference type="SAM" id="MobiDB-lite"/>
    </source>
</evidence>
<dbReference type="InterPro" id="IPR001509">
    <property type="entry name" value="Epimerase_deHydtase"/>
</dbReference>
<comment type="caution">
    <text evidence="3">The sequence shown here is derived from an EMBL/GenBank/DDBJ whole genome shotgun (WGS) entry which is preliminary data.</text>
</comment>
<dbReference type="Gene3D" id="3.40.50.720">
    <property type="entry name" value="NAD(P)-binding Rossmann-like Domain"/>
    <property type="match status" value="1"/>
</dbReference>
<evidence type="ECO:0000259" key="2">
    <source>
        <dbReference type="Pfam" id="PF01370"/>
    </source>
</evidence>